<dbReference type="InterPro" id="IPR016135">
    <property type="entry name" value="UBQ-conjugating_enzyme/RWD"/>
</dbReference>
<dbReference type="PROSITE" id="PS50127">
    <property type="entry name" value="UBC_2"/>
    <property type="match status" value="1"/>
</dbReference>
<name>A0A6A6PDM8_9PEZI</name>
<dbReference type="FunFam" id="3.10.110.10:FF:000086">
    <property type="entry name" value="Ubiquitin-conjugating enzyme E2 J1"/>
    <property type="match status" value="1"/>
</dbReference>
<sequence>MSTRGQFNTKNPTIKRILKEANELANNASADYHAEPLEDNFFEWHFTLRGPPAPSPYAAGLYHGRIILPTTYPLRPPSFRFTTPTGRFEVNREICLSISGHHEETWQPAWGIRTALVALRAFMDSDPRGQVGGLDCPDPARRRFAADSPAFTCPACARSNADIMRDRERLAGQLHQRQRDAPPAPAPATAPEPVPADLRLAYREDLGAPGAPPDGADEGTTKSTSEGEGKGSAPPPPPASPQQPARPAAAAPSASRAPEAAPGTGADGGVPGWIDGAIYGLVGALVFMVLRWLARFA</sequence>
<keyword evidence="3" id="KW-1133">Transmembrane helix</keyword>
<dbReference type="EMBL" id="MU001670">
    <property type="protein sequence ID" value="KAF2462076.1"/>
    <property type="molecule type" value="Genomic_DNA"/>
</dbReference>
<keyword evidence="6" id="KW-1185">Reference proteome</keyword>
<feature type="region of interest" description="Disordered" evidence="2">
    <location>
        <begin position="173"/>
        <end position="193"/>
    </location>
</feature>
<dbReference type="PANTHER" id="PTHR24067">
    <property type="entry name" value="UBIQUITIN-CONJUGATING ENZYME E2"/>
    <property type="match status" value="1"/>
</dbReference>
<evidence type="ECO:0000256" key="2">
    <source>
        <dbReference type="SAM" id="MobiDB-lite"/>
    </source>
</evidence>
<reference evidence="5" key="1">
    <citation type="journal article" date="2020" name="Stud. Mycol.">
        <title>101 Dothideomycetes genomes: a test case for predicting lifestyles and emergence of pathogens.</title>
        <authorList>
            <person name="Haridas S."/>
            <person name="Albert R."/>
            <person name="Binder M."/>
            <person name="Bloem J."/>
            <person name="Labutti K."/>
            <person name="Salamov A."/>
            <person name="Andreopoulos B."/>
            <person name="Baker S."/>
            <person name="Barry K."/>
            <person name="Bills G."/>
            <person name="Bluhm B."/>
            <person name="Cannon C."/>
            <person name="Castanera R."/>
            <person name="Culley D."/>
            <person name="Daum C."/>
            <person name="Ezra D."/>
            <person name="Gonzalez J."/>
            <person name="Henrissat B."/>
            <person name="Kuo A."/>
            <person name="Liang C."/>
            <person name="Lipzen A."/>
            <person name="Lutzoni F."/>
            <person name="Magnuson J."/>
            <person name="Mondo S."/>
            <person name="Nolan M."/>
            <person name="Ohm R."/>
            <person name="Pangilinan J."/>
            <person name="Park H.-J."/>
            <person name="Ramirez L."/>
            <person name="Alfaro M."/>
            <person name="Sun H."/>
            <person name="Tritt A."/>
            <person name="Yoshinaga Y."/>
            <person name="Zwiers L.-H."/>
            <person name="Turgeon B."/>
            <person name="Goodwin S."/>
            <person name="Spatafora J."/>
            <person name="Crous P."/>
            <person name="Grigoriev I."/>
        </authorList>
    </citation>
    <scope>NUCLEOTIDE SEQUENCE</scope>
    <source>
        <strain evidence="5">ATCC 16933</strain>
    </source>
</reference>
<dbReference type="OrthoDB" id="1158011at2759"/>
<evidence type="ECO:0000313" key="6">
    <source>
        <dbReference type="Proteomes" id="UP000799766"/>
    </source>
</evidence>
<evidence type="ECO:0000256" key="1">
    <source>
        <dbReference type="ARBA" id="ARBA00022786"/>
    </source>
</evidence>
<keyword evidence="1" id="KW-0833">Ubl conjugation pathway</keyword>
<dbReference type="SMART" id="SM00212">
    <property type="entry name" value="UBCc"/>
    <property type="match status" value="1"/>
</dbReference>
<feature type="domain" description="UBC core" evidence="4">
    <location>
        <begin position="12"/>
        <end position="164"/>
    </location>
</feature>
<dbReference type="Gene3D" id="3.10.110.10">
    <property type="entry name" value="Ubiquitin Conjugating Enzyme"/>
    <property type="match status" value="1"/>
</dbReference>
<organism evidence="5 6">
    <name type="scientific">Lineolata rhizophorae</name>
    <dbReference type="NCBI Taxonomy" id="578093"/>
    <lineage>
        <taxon>Eukaryota</taxon>
        <taxon>Fungi</taxon>
        <taxon>Dikarya</taxon>
        <taxon>Ascomycota</taxon>
        <taxon>Pezizomycotina</taxon>
        <taxon>Dothideomycetes</taxon>
        <taxon>Dothideomycetes incertae sedis</taxon>
        <taxon>Lineolatales</taxon>
        <taxon>Lineolataceae</taxon>
        <taxon>Lineolata</taxon>
    </lineage>
</organism>
<dbReference type="CDD" id="cd23799">
    <property type="entry name" value="UBCc_UBE2J"/>
    <property type="match status" value="1"/>
</dbReference>
<evidence type="ECO:0000313" key="5">
    <source>
        <dbReference type="EMBL" id="KAF2462076.1"/>
    </source>
</evidence>
<proteinExistence type="predicted"/>
<dbReference type="SUPFAM" id="SSF54495">
    <property type="entry name" value="UBC-like"/>
    <property type="match status" value="1"/>
</dbReference>
<keyword evidence="3" id="KW-0812">Transmembrane</keyword>
<dbReference type="AlphaFoldDB" id="A0A6A6PDM8"/>
<keyword evidence="3" id="KW-0472">Membrane</keyword>
<feature type="transmembrane region" description="Helical" evidence="3">
    <location>
        <begin position="276"/>
        <end position="294"/>
    </location>
</feature>
<evidence type="ECO:0000256" key="3">
    <source>
        <dbReference type="SAM" id="Phobius"/>
    </source>
</evidence>
<feature type="region of interest" description="Disordered" evidence="2">
    <location>
        <begin position="205"/>
        <end position="264"/>
    </location>
</feature>
<dbReference type="Proteomes" id="UP000799766">
    <property type="component" value="Unassembled WGS sequence"/>
</dbReference>
<feature type="compositionally biased region" description="Pro residues" evidence="2">
    <location>
        <begin position="182"/>
        <end position="193"/>
    </location>
</feature>
<evidence type="ECO:0000259" key="4">
    <source>
        <dbReference type="PROSITE" id="PS50127"/>
    </source>
</evidence>
<dbReference type="InterPro" id="IPR000608">
    <property type="entry name" value="UBC"/>
</dbReference>
<accession>A0A6A6PDM8</accession>
<protein>
    <submittedName>
        <fullName evidence="5">Ubiquitin-conjugating enzyme/RWD-like protein</fullName>
    </submittedName>
</protein>
<dbReference type="InterPro" id="IPR050113">
    <property type="entry name" value="Ub_conjugating_enzyme"/>
</dbReference>
<gene>
    <name evidence="5" type="ORF">BDY21DRAFT_312953</name>
</gene>
<feature type="compositionally biased region" description="Low complexity" evidence="2">
    <location>
        <begin position="242"/>
        <end position="262"/>
    </location>
</feature>
<dbReference type="Pfam" id="PF00179">
    <property type="entry name" value="UQ_con"/>
    <property type="match status" value="1"/>
</dbReference>